<dbReference type="Proteomes" id="UP000298663">
    <property type="component" value="Unassembled WGS sequence"/>
</dbReference>
<evidence type="ECO:0000313" key="2">
    <source>
        <dbReference type="Proteomes" id="UP000298663"/>
    </source>
</evidence>
<name>A0A4U5MKY3_STECR</name>
<evidence type="ECO:0000313" key="1">
    <source>
        <dbReference type="EMBL" id="TKR70077.1"/>
    </source>
</evidence>
<proteinExistence type="predicted"/>
<reference evidence="1 2" key="2">
    <citation type="journal article" date="2019" name="G3 (Bethesda)">
        <title>Hybrid Assembly of the Genome of the Entomopathogenic Nematode Steinernema carpocapsae Identifies the X-Chromosome.</title>
        <authorList>
            <person name="Serra L."/>
            <person name="Macchietto M."/>
            <person name="Macias-Munoz A."/>
            <person name="McGill C.J."/>
            <person name="Rodriguez I.M."/>
            <person name="Rodriguez B."/>
            <person name="Murad R."/>
            <person name="Mortazavi A."/>
        </authorList>
    </citation>
    <scope>NUCLEOTIDE SEQUENCE [LARGE SCALE GENOMIC DNA]</scope>
    <source>
        <strain evidence="1 2">ALL</strain>
    </source>
</reference>
<comment type="caution">
    <text evidence="1">The sequence shown here is derived from an EMBL/GenBank/DDBJ whole genome shotgun (WGS) entry which is preliminary data.</text>
</comment>
<keyword evidence="2" id="KW-1185">Reference proteome</keyword>
<sequence length="85" mass="8767">MFADPNIIMGAVAGGNRAGCGKKRSAADIAAFVATLVGKERLLTGFHIIKINGIIGGIQNTPIKESAPGSIVQSKTDVVTFKQGQ</sequence>
<organism evidence="1 2">
    <name type="scientific">Steinernema carpocapsae</name>
    <name type="common">Entomopathogenic nematode</name>
    <dbReference type="NCBI Taxonomy" id="34508"/>
    <lineage>
        <taxon>Eukaryota</taxon>
        <taxon>Metazoa</taxon>
        <taxon>Ecdysozoa</taxon>
        <taxon>Nematoda</taxon>
        <taxon>Chromadorea</taxon>
        <taxon>Rhabditida</taxon>
        <taxon>Tylenchina</taxon>
        <taxon>Panagrolaimomorpha</taxon>
        <taxon>Strongyloidoidea</taxon>
        <taxon>Steinernematidae</taxon>
        <taxon>Steinernema</taxon>
    </lineage>
</organism>
<protein>
    <submittedName>
        <fullName evidence="1">Uncharacterized protein</fullName>
    </submittedName>
</protein>
<accession>A0A4U5MKY3</accession>
<gene>
    <name evidence="1" type="ORF">L596_022145</name>
</gene>
<dbReference type="EMBL" id="AZBU02000007">
    <property type="protein sequence ID" value="TKR70077.1"/>
    <property type="molecule type" value="Genomic_DNA"/>
</dbReference>
<dbReference type="AlphaFoldDB" id="A0A4U5MKY3"/>
<reference evidence="1 2" key="1">
    <citation type="journal article" date="2015" name="Genome Biol.">
        <title>Comparative genomics of Steinernema reveals deeply conserved gene regulatory networks.</title>
        <authorList>
            <person name="Dillman A.R."/>
            <person name="Macchietto M."/>
            <person name="Porter C.F."/>
            <person name="Rogers A."/>
            <person name="Williams B."/>
            <person name="Antoshechkin I."/>
            <person name="Lee M.M."/>
            <person name="Goodwin Z."/>
            <person name="Lu X."/>
            <person name="Lewis E.E."/>
            <person name="Goodrich-Blair H."/>
            <person name="Stock S.P."/>
            <person name="Adams B.J."/>
            <person name="Sternberg P.W."/>
            <person name="Mortazavi A."/>
        </authorList>
    </citation>
    <scope>NUCLEOTIDE SEQUENCE [LARGE SCALE GENOMIC DNA]</scope>
    <source>
        <strain evidence="1 2">ALL</strain>
    </source>
</reference>